<protein>
    <submittedName>
        <fullName evidence="2">FHA domain-containing protein</fullName>
    </submittedName>
</protein>
<dbReference type="SMART" id="SM00240">
    <property type="entry name" value="FHA"/>
    <property type="match status" value="1"/>
</dbReference>
<dbReference type="KEGG" id="sdr:SCD_n02386"/>
<dbReference type="STRING" id="1163617.SCD_n02386"/>
<gene>
    <name evidence="2" type="ORF">SCD_n02386</name>
</gene>
<name>S6AMZ9_SULDS</name>
<dbReference type="HOGENOM" id="CLU_102503_0_0_4"/>
<evidence type="ECO:0000313" key="3">
    <source>
        <dbReference type="Proteomes" id="UP000015559"/>
    </source>
</evidence>
<dbReference type="OrthoDB" id="151099at2"/>
<dbReference type="EMBL" id="AP013066">
    <property type="protein sequence ID" value="BAN36194.1"/>
    <property type="molecule type" value="Genomic_DNA"/>
</dbReference>
<dbReference type="CDD" id="cd00060">
    <property type="entry name" value="FHA"/>
    <property type="match status" value="1"/>
</dbReference>
<feature type="domain" description="FHA" evidence="1">
    <location>
        <begin position="23"/>
        <end position="72"/>
    </location>
</feature>
<dbReference type="Gene3D" id="2.60.200.20">
    <property type="match status" value="1"/>
</dbReference>
<sequence length="259" mass="28483">MAKLIITLDGLLLSEFEIDKERITIGRNPHNDIPIDNLAISGEHAAITTVNNEFFVEDLGSTNGTLVNEQPITKHTLHHGDEIEIGKYRLKYVNVQELGSKIEAHETGAQGFEKPPILHPNQIPTMLSGEKPTSDMMAHTIPLIMPEEARRAETARLAKTAAESDLPPAEAVESHGVVQILNGPNASKELALTKTLTSLGKPGVQVAVITRRPHGYFLTHVQGDHYPTVNGQDLDAHPRQLEDHDVIELAGVKMEFYLK</sequence>
<organism evidence="2 3">
    <name type="scientific">Sulfuricella denitrificans (strain DSM 22764 / NBRC 105220 / skB26)</name>
    <dbReference type="NCBI Taxonomy" id="1163617"/>
    <lineage>
        <taxon>Bacteria</taxon>
        <taxon>Pseudomonadati</taxon>
        <taxon>Pseudomonadota</taxon>
        <taxon>Betaproteobacteria</taxon>
        <taxon>Nitrosomonadales</taxon>
        <taxon>Sulfuricellaceae</taxon>
        <taxon>Sulfuricella</taxon>
    </lineage>
</organism>
<dbReference type="InterPro" id="IPR000253">
    <property type="entry name" value="FHA_dom"/>
</dbReference>
<dbReference type="eggNOG" id="COG1716">
    <property type="taxonomic scope" value="Bacteria"/>
</dbReference>
<evidence type="ECO:0000259" key="1">
    <source>
        <dbReference type="PROSITE" id="PS50006"/>
    </source>
</evidence>
<dbReference type="Proteomes" id="UP000015559">
    <property type="component" value="Chromosome"/>
</dbReference>
<accession>S6AMZ9</accession>
<dbReference type="RefSeq" id="WP_009205391.1">
    <property type="nucleotide sequence ID" value="NC_022357.1"/>
</dbReference>
<dbReference type="InterPro" id="IPR050923">
    <property type="entry name" value="Cell_Proc_Reg/RNA_Proc"/>
</dbReference>
<evidence type="ECO:0000313" key="2">
    <source>
        <dbReference type="EMBL" id="BAN36194.1"/>
    </source>
</evidence>
<dbReference type="PANTHER" id="PTHR23308">
    <property type="entry name" value="NUCLEAR INHIBITOR OF PROTEIN PHOSPHATASE-1"/>
    <property type="match status" value="1"/>
</dbReference>
<keyword evidence="3" id="KW-1185">Reference proteome</keyword>
<dbReference type="SUPFAM" id="SSF49879">
    <property type="entry name" value="SMAD/FHA domain"/>
    <property type="match status" value="2"/>
</dbReference>
<dbReference type="Pfam" id="PF00498">
    <property type="entry name" value="FHA"/>
    <property type="match status" value="1"/>
</dbReference>
<dbReference type="PROSITE" id="PS50006">
    <property type="entry name" value="FHA_DOMAIN"/>
    <property type="match status" value="1"/>
</dbReference>
<proteinExistence type="predicted"/>
<reference evidence="2 3" key="1">
    <citation type="journal article" date="2012" name="Appl. Environ. Microbiol.">
        <title>Draft genome sequence of a psychrotolerant sulfur-oxidizing bacterium, Sulfuricella denitrificans skB26, and proteomic insights into cold adaptation.</title>
        <authorList>
            <person name="Watanabe T."/>
            <person name="Kojima H."/>
            <person name="Fukui M."/>
        </authorList>
    </citation>
    <scope>NUCLEOTIDE SEQUENCE [LARGE SCALE GENOMIC DNA]</scope>
    <source>
        <strain evidence="3">skB26</strain>
    </source>
</reference>
<dbReference type="AlphaFoldDB" id="S6AMZ9"/>
<dbReference type="InterPro" id="IPR008984">
    <property type="entry name" value="SMAD_FHA_dom_sf"/>
</dbReference>